<keyword evidence="12 14" id="KW-0413">Isomerase</keyword>
<dbReference type="InterPro" id="IPR011013">
    <property type="entry name" value="Gal_mutarotase_sf_dom"/>
</dbReference>
<evidence type="ECO:0000256" key="16">
    <source>
        <dbReference type="PIRSR" id="PIRSR005096-2"/>
    </source>
</evidence>
<evidence type="ECO:0000256" key="10">
    <source>
        <dbReference type="ARBA" id="ARBA00022553"/>
    </source>
</evidence>
<dbReference type="STRING" id="1302689.RG47T_3173"/>
<evidence type="ECO:0000256" key="13">
    <source>
        <dbReference type="ARBA" id="ARBA00023277"/>
    </source>
</evidence>
<comment type="similarity">
    <text evidence="5 14">Belongs to the aldose epimerase family.</text>
</comment>
<dbReference type="GO" id="GO:0006006">
    <property type="term" value="P:glucose metabolic process"/>
    <property type="evidence" value="ECO:0007669"/>
    <property type="project" value="TreeGrafter"/>
</dbReference>
<dbReference type="InterPro" id="IPR008183">
    <property type="entry name" value="Aldose_1/G6P_1-epimerase"/>
</dbReference>
<sequence>MAVLAFSAGILSSCTNNTAKNNLTMTDTIATSKMLPATSGFEQTIDGKQVKLFYLKGKNGMQAAITNYGGRVVSLLVKSQSGKMIDVIAGFDNLKGYQEAAGNYYGALIGRYGNRIANGKFKIDGKEYSMFINNAPNTLHGGKVGFDSKVWDAVQPNEHTLELTYHSADMEEGFPGNLEVKVTYTVTRYNSLEINYEAKTDKPTVINLTNHAYFNLNGHGTGTVLKHIMQINADNYTPVNKNLIPVGKVETVKGTPFDFRAPLPIGDGIESDNEQIKFGHGYDHNYVLNSHNTQVPAATVIGDQSGLVMKVFTTQPGVQFYTGNFMKGAFKMKGGHPDDFRTAFCLETQHYPDSPNQPAFPSTLLEPGKTFKSVTLYQFERK</sequence>
<dbReference type="UniPathway" id="UPA00242"/>
<dbReference type="GO" id="GO:0033499">
    <property type="term" value="P:galactose catabolic process via UDP-galactose, Leloir pathway"/>
    <property type="evidence" value="ECO:0007669"/>
    <property type="project" value="TreeGrafter"/>
</dbReference>
<organism evidence="18 19">
    <name type="scientific">Mucilaginibacter polytrichastri</name>
    <dbReference type="NCBI Taxonomy" id="1302689"/>
    <lineage>
        <taxon>Bacteria</taxon>
        <taxon>Pseudomonadati</taxon>
        <taxon>Bacteroidota</taxon>
        <taxon>Sphingobacteriia</taxon>
        <taxon>Sphingobacteriales</taxon>
        <taxon>Sphingobacteriaceae</taxon>
        <taxon>Mucilaginibacter</taxon>
    </lineage>
</organism>
<dbReference type="SUPFAM" id="SSF74650">
    <property type="entry name" value="Galactose mutarotase-like"/>
    <property type="match status" value="1"/>
</dbReference>
<evidence type="ECO:0000256" key="8">
    <source>
        <dbReference type="ARBA" id="ARBA00014165"/>
    </source>
</evidence>
<reference evidence="18 19" key="1">
    <citation type="submission" date="2016-11" db="EMBL/GenBank/DDBJ databases">
        <title>Whole Genome Sequencing of Mucilaginibacter polytrichastri RG4-7(T) isolated from the moss sample.</title>
        <authorList>
            <person name="Li Y."/>
        </authorList>
    </citation>
    <scope>NUCLEOTIDE SEQUENCE [LARGE SCALE GENOMIC DNA]</scope>
    <source>
        <strain evidence="18 19">RG4-7</strain>
    </source>
</reference>
<dbReference type="PROSITE" id="PS00545">
    <property type="entry name" value="ALDOSE_1_EPIMERASE"/>
    <property type="match status" value="1"/>
</dbReference>
<dbReference type="Pfam" id="PF01263">
    <property type="entry name" value="Aldose_epim"/>
    <property type="match status" value="1"/>
</dbReference>
<protein>
    <recommendedName>
        <fullName evidence="8 14">Aldose 1-epimerase</fullName>
        <ecNumber evidence="7 14">5.1.3.3</ecNumber>
    </recommendedName>
</protein>
<comment type="catalytic activity">
    <reaction evidence="1 14">
        <text>alpha-D-glucose = beta-D-glucose</text>
        <dbReference type="Rhea" id="RHEA:10264"/>
        <dbReference type="ChEBI" id="CHEBI:15903"/>
        <dbReference type="ChEBI" id="CHEBI:17925"/>
        <dbReference type="EC" id="5.1.3.3"/>
    </reaction>
</comment>
<comment type="cofactor">
    <cofactor evidence="2">
        <name>Ca(2+)</name>
        <dbReference type="ChEBI" id="CHEBI:29108"/>
    </cofactor>
</comment>
<gene>
    <name evidence="18" type="ORF">RG47T_3173</name>
</gene>
<feature type="binding site" evidence="17">
    <location>
        <begin position="114"/>
        <end position="115"/>
    </location>
    <ligand>
        <name>beta-D-galactose</name>
        <dbReference type="ChEBI" id="CHEBI:27667"/>
    </ligand>
</feature>
<keyword evidence="11" id="KW-0106">Calcium</keyword>
<accession>A0A1Q6A155</accession>
<evidence type="ECO:0000256" key="7">
    <source>
        <dbReference type="ARBA" id="ARBA00013185"/>
    </source>
</evidence>
<dbReference type="NCBIfam" id="NF008277">
    <property type="entry name" value="PRK11055.1"/>
    <property type="match status" value="1"/>
</dbReference>
<evidence type="ECO:0000256" key="14">
    <source>
        <dbReference type="PIRNR" id="PIRNR005096"/>
    </source>
</evidence>
<keyword evidence="10" id="KW-0597">Phosphoprotein</keyword>
<dbReference type="GO" id="GO:0030246">
    <property type="term" value="F:carbohydrate binding"/>
    <property type="evidence" value="ECO:0007669"/>
    <property type="project" value="InterPro"/>
</dbReference>
<name>A0A1Q6A155_9SPHI</name>
<evidence type="ECO:0000256" key="1">
    <source>
        <dbReference type="ARBA" id="ARBA00001614"/>
    </source>
</evidence>
<evidence type="ECO:0000256" key="3">
    <source>
        <dbReference type="ARBA" id="ARBA00004496"/>
    </source>
</evidence>
<evidence type="ECO:0000256" key="6">
    <source>
        <dbReference type="ARBA" id="ARBA00011245"/>
    </source>
</evidence>
<dbReference type="InterPro" id="IPR015443">
    <property type="entry name" value="Aldose_1-epimerase"/>
</dbReference>
<dbReference type="FunFam" id="2.70.98.10:FF:000003">
    <property type="entry name" value="Aldose 1-epimerase"/>
    <property type="match status" value="1"/>
</dbReference>
<evidence type="ECO:0000256" key="2">
    <source>
        <dbReference type="ARBA" id="ARBA00001913"/>
    </source>
</evidence>
<evidence type="ECO:0000256" key="5">
    <source>
        <dbReference type="ARBA" id="ARBA00006206"/>
    </source>
</evidence>
<keyword evidence="9" id="KW-0963">Cytoplasm</keyword>
<dbReference type="Proteomes" id="UP000186720">
    <property type="component" value="Unassembled WGS sequence"/>
</dbReference>
<dbReference type="EC" id="5.1.3.3" evidence="7 14"/>
<dbReference type="GO" id="GO:0005737">
    <property type="term" value="C:cytoplasm"/>
    <property type="evidence" value="ECO:0007669"/>
    <property type="project" value="UniProtKB-SubCell"/>
</dbReference>
<proteinExistence type="inferred from homology"/>
<dbReference type="InterPro" id="IPR018052">
    <property type="entry name" value="Ald1_epimerase_CS"/>
</dbReference>
<evidence type="ECO:0000256" key="4">
    <source>
        <dbReference type="ARBA" id="ARBA00005028"/>
    </source>
</evidence>
<dbReference type="InterPro" id="IPR014718">
    <property type="entry name" value="GH-type_carb-bd"/>
</dbReference>
<dbReference type="GO" id="GO:0004034">
    <property type="term" value="F:aldose 1-epimerase activity"/>
    <property type="evidence" value="ECO:0007669"/>
    <property type="project" value="UniProtKB-EC"/>
</dbReference>
<dbReference type="PIRSF" id="PIRSF005096">
    <property type="entry name" value="GALM"/>
    <property type="match status" value="1"/>
</dbReference>
<evidence type="ECO:0000256" key="12">
    <source>
        <dbReference type="ARBA" id="ARBA00023235"/>
    </source>
</evidence>
<evidence type="ECO:0000256" key="15">
    <source>
        <dbReference type="PIRSR" id="PIRSR005096-1"/>
    </source>
</evidence>
<evidence type="ECO:0000256" key="9">
    <source>
        <dbReference type="ARBA" id="ARBA00022490"/>
    </source>
</evidence>
<feature type="active site" description="Proton donor" evidence="15">
    <location>
        <position position="211"/>
    </location>
</feature>
<dbReference type="Gene3D" id="2.70.98.10">
    <property type="match status" value="1"/>
</dbReference>
<feature type="binding site" evidence="16">
    <location>
        <position position="283"/>
    </location>
    <ligand>
        <name>beta-D-galactose</name>
        <dbReference type="ChEBI" id="CHEBI:27667"/>
    </ligand>
</feature>
<dbReference type="PANTHER" id="PTHR10091">
    <property type="entry name" value="ALDOSE-1-EPIMERASE"/>
    <property type="match status" value="1"/>
</dbReference>
<dbReference type="CDD" id="cd09019">
    <property type="entry name" value="galactose_mutarotase_like"/>
    <property type="match status" value="1"/>
</dbReference>
<keyword evidence="13 14" id="KW-0119">Carbohydrate metabolism</keyword>
<keyword evidence="19" id="KW-1185">Reference proteome</keyword>
<dbReference type="AlphaFoldDB" id="A0A1Q6A155"/>
<dbReference type="InterPro" id="IPR047215">
    <property type="entry name" value="Galactose_mutarotase-like"/>
</dbReference>
<evidence type="ECO:0000256" key="11">
    <source>
        <dbReference type="ARBA" id="ARBA00022837"/>
    </source>
</evidence>
<evidence type="ECO:0000313" key="18">
    <source>
        <dbReference type="EMBL" id="OKS87711.1"/>
    </source>
</evidence>
<evidence type="ECO:0000313" key="19">
    <source>
        <dbReference type="Proteomes" id="UP000186720"/>
    </source>
</evidence>
<comment type="subcellular location">
    <subcellularLocation>
        <location evidence="3">Cytoplasm</location>
    </subcellularLocation>
</comment>
<comment type="caution">
    <text evidence="18">The sequence shown here is derived from an EMBL/GenBank/DDBJ whole genome shotgun (WGS) entry which is preliminary data.</text>
</comment>
<dbReference type="PANTHER" id="PTHR10091:SF0">
    <property type="entry name" value="GALACTOSE MUTAROTASE"/>
    <property type="match status" value="1"/>
</dbReference>
<feature type="binding site" evidence="17">
    <location>
        <begin position="211"/>
        <end position="213"/>
    </location>
    <ligand>
        <name>beta-D-galactose</name>
        <dbReference type="ChEBI" id="CHEBI:27667"/>
    </ligand>
</feature>
<dbReference type="EMBL" id="MPPL01000001">
    <property type="protein sequence ID" value="OKS87711.1"/>
    <property type="molecule type" value="Genomic_DNA"/>
</dbReference>
<comment type="subunit">
    <text evidence="6">Monomer.</text>
</comment>
<feature type="active site" description="Proton acceptor" evidence="15">
    <location>
        <position position="347"/>
    </location>
</feature>
<comment type="pathway">
    <text evidence="4 14">Carbohydrate metabolism; hexose metabolism.</text>
</comment>
<evidence type="ECO:0000256" key="17">
    <source>
        <dbReference type="PIRSR" id="PIRSR005096-3"/>
    </source>
</evidence>